<dbReference type="RefSeq" id="WP_344686753.1">
    <property type="nucleotide sequence ID" value="NZ_BAABBH010000001.1"/>
</dbReference>
<keyword evidence="2" id="KW-1185">Reference proteome</keyword>
<evidence type="ECO:0000313" key="1">
    <source>
        <dbReference type="EMBL" id="MFN2976822.1"/>
    </source>
</evidence>
<protein>
    <recommendedName>
        <fullName evidence="3">MetA-pathway of phenol degradation</fullName>
    </recommendedName>
</protein>
<evidence type="ECO:0008006" key="3">
    <source>
        <dbReference type="Google" id="ProtNLM"/>
    </source>
</evidence>
<accession>A0ABW9KNZ4</accession>
<comment type="caution">
    <text evidence="1">The sequence shown here is derived from an EMBL/GenBank/DDBJ whole genome shotgun (WGS) entry which is preliminary data.</text>
</comment>
<evidence type="ECO:0000313" key="2">
    <source>
        <dbReference type="Proteomes" id="UP001634747"/>
    </source>
</evidence>
<gene>
    <name evidence="1" type="ORF">ACK2TP_13715</name>
</gene>
<organism evidence="1 2">
    <name type="scientific">Terriglobus aquaticus</name>
    <dbReference type="NCBI Taxonomy" id="940139"/>
    <lineage>
        <taxon>Bacteria</taxon>
        <taxon>Pseudomonadati</taxon>
        <taxon>Acidobacteriota</taxon>
        <taxon>Terriglobia</taxon>
        <taxon>Terriglobales</taxon>
        <taxon>Acidobacteriaceae</taxon>
        <taxon>Terriglobus</taxon>
    </lineage>
</organism>
<name>A0ABW9KNZ4_9BACT</name>
<dbReference type="EMBL" id="JBJYXY010000001">
    <property type="protein sequence ID" value="MFN2976822.1"/>
    <property type="molecule type" value="Genomic_DNA"/>
</dbReference>
<sequence>MGVAAHAQTLEDGIMLARGTLCAGSIYTRSQWSQYWEGTLERTNGNIGTVTTNSVSGMANYGITNRINVLAQTPYIWTQASAGVLHPQSGFQDFTGAVKLNLFQRPMDNHGSFHAIALLGGSVPTTDYSPDQMPLSIGTHSKSAFGRASLNFLGRRGLYLDGSLAYTLRDKVTLDRPYYYTNGQLYLSNQVAMPNQSQYGFNVGYYRRDLKIAGTFSQMNTRGGGDIRRQDMPFVSNRVNESRAGIEVQYPLPHFHDVQYWASYSNTFQGRNTGQATMFTSGIMFTYHRERRVAP</sequence>
<proteinExistence type="predicted"/>
<dbReference type="Proteomes" id="UP001634747">
    <property type="component" value="Unassembled WGS sequence"/>
</dbReference>
<reference evidence="1 2" key="1">
    <citation type="submission" date="2024-12" db="EMBL/GenBank/DDBJ databases">
        <authorList>
            <person name="Lee Y."/>
        </authorList>
    </citation>
    <scope>NUCLEOTIDE SEQUENCE [LARGE SCALE GENOMIC DNA]</scope>
    <source>
        <strain evidence="1 2">03SUJ4</strain>
    </source>
</reference>